<reference evidence="1 2" key="1">
    <citation type="submission" date="2021-07" db="EMBL/GenBank/DDBJ databases">
        <title>The Aristolochia fimbriata genome: insights into angiosperm evolution, floral development and chemical biosynthesis.</title>
        <authorList>
            <person name="Jiao Y."/>
        </authorList>
    </citation>
    <scope>NUCLEOTIDE SEQUENCE [LARGE SCALE GENOMIC DNA]</scope>
    <source>
        <strain evidence="1">IBCAS-2021</strain>
        <tissue evidence="1">Leaf</tissue>
    </source>
</reference>
<comment type="caution">
    <text evidence="1">The sequence shown here is derived from an EMBL/GenBank/DDBJ whole genome shotgun (WGS) entry which is preliminary data.</text>
</comment>
<organism evidence="1 2">
    <name type="scientific">Aristolochia fimbriata</name>
    <name type="common">White veined hardy Dutchman's pipe vine</name>
    <dbReference type="NCBI Taxonomy" id="158543"/>
    <lineage>
        <taxon>Eukaryota</taxon>
        <taxon>Viridiplantae</taxon>
        <taxon>Streptophyta</taxon>
        <taxon>Embryophyta</taxon>
        <taxon>Tracheophyta</taxon>
        <taxon>Spermatophyta</taxon>
        <taxon>Magnoliopsida</taxon>
        <taxon>Magnoliidae</taxon>
        <taxon>Piperales</taxon>
        <taxon>Aristolochiaceae</taxon>
        <taxon>Aristolochia</taxon>
    </lineage>
</organism>
<protein>
    <submittedName>
        <fullName evidence="1">Uncharacterized protein</fullName>
    </submittedName>
</protein>
<gene>
    <name evidence="1" type="ORF">H6P81_014896</name>
</gene>
<dbReference type="Proteomes" id="UP000825729">
    <property type="component" value="Unassembled WGS sequence"/>
</dbReference>
<dbReference type="EMBL" id="JAINDJ010000006">
    <property type="protein sequence ID" value="KAG9443556.1"/>
    <property type="molecule type" value="Genomic_DNA"/>
</dbReference>
<evidence type="ECO:0000313" key="2">
    <source>
        <dbReference type="Proteomes" id="UP000825729"/>
    </source>
</evidence>
<evidence type="ECO:0000313" key="1">
    <source>
        <dbReference type="EMBL" id="KAG9443556.1"/>
    </source>
</evidence>
<dbReference type="AlphaFoldDB" id="A0AAV7E5B2"/>
<sequence>MKQVERDYLERKRDRWGRRRKRWELERHLPAFTFRAGEAVSPPLALLVAPKKPGLLFSPSPNQLQCSETGAAMCRHLSSPHGDFPISLYIFSPQQIKIRNENPVLYSLPRSCKRKLLEHHKPPISEISKSHLGCFPAAWGGDENEIGSSGSMTIFYCSCQKSEGDLTVRRTTGRKQPCKGESGDDDEPLKMVKVVMAASPQDYWLLSSLPGPS</sequence>
<keyword evidence="2" id="KW-1185">Reference proteome</keyword>
<accession>A0AAV7E5B2</accession>
<name>A0AAV7E5B2_ARIFI</name>
<proteinExistence type="predicted"/>